<dbReference type="GO" id="GO:0009236">
    <property type="term" value="P:cobalamin biosynthetic process"/>
    <property type="evidence" value="ECO:0007669"/>
    <property type="project" value="UniProtKB-UniPathway"/>
</dbReference>
<dbReference type="RefSeq" id="WP_039218927.1">
    <property type="nucleotide sequence ID" value="NZ_JWLW01000012.1"/>
</dbReference>
<proteinExistence type="inferred from homology"/>
<dbReference type="InterPro" id="IPR004485">
    <property type="entry name" value="Cobalamin_biosynth_CobD/CbiB"/>
</dbReference>
<feature type="transmembrane region" description="Helical" evidence="9">
    <location>
        <begin position="157"/>
        <end position="182"/>
    </location>
</feature>
<evidence type="ECO:0000256" key="6">
    <source>
        <dbReference type="ARBA" id="ARBA00022692"/>
    </source>
</evidence>
<feature type="transmembrane region" description="Helical" evidence="9">
    <location>
        <begin position="12"/>
        <end position="29"/>
    </location>
</feature>
<feature type="transmembrane region" description="Helical" evidence="9">
    <location>
        <begin position="293"/>
        <end position="313"/>
    </location>
</feature>
<comment type="similarity">
    <text evidence="3">Belongs to the CobD/CbiB family.</text>
</comment>
<comment type="caution">
    <text evidence="10">The sequence shown here is derived from an EMBL/GenBank/DDBJ whole genome shotgun (WGS) entry which is preliminary data.</text>
</comment>
<keyword evidence="4" id="KW-1003">Cell membrane</keyword>
<dbReference type="PANTHER" id="PTHR34308">
    <property type="entry name" value="COBALAMIN BIOSYNTHESIS PROTEIN CBIB"/>
    <property type="match status" value="1"/>
</dbReference>
<dbReference type="PANTHER" id="PTHR34308:SF1">
    <property type="entry name" value="COBALAMIN BIOSYNTHESIS PROTEIN CBIB"/>
    <property type="match status" value="1"/>
</dbReference>
<accession>A0A0B3YIJ7</accession>
<feature type="transmembrane region" description="Helical" evidence="9">
    <location>
        <begin position="88"/>
        <end position="105"/>
    </location>
</feature>
<evidence type="ECO:0000256" key="4">
    <source>
        <dbReference type="ARBA" id="ARBA00022475"/>
    </source>
</evidence>
<protein>
    <submittedName>
        <fullName evidence="10">Adenosylcobinamide-phosphate synthase</fullName>
    </submittedName>
</protein>
<keyword evidence="6 9" id="KW-0812">Transmembrane</keyword>
<evidence type="ECO:0000256" key="1">
    <source>
        <dbReference type="ARBA" id="ARBA00004651"/>
    </source>
</evidence>
<evidence type="ECO:0000256" key="3">
    <source>
        <dbReference type="ARBA" id="ARBA00006263"/>
    </source>
</evidence>
<dbReference type="GO" id="GO:0005886">
    <property type="term" value="C:plasma membrane"/>
    <property type="evidence" value="ECO:0007669"/>
    <property type="project" value="UniProtKB-SubCell"/>
</dbReference>
<evidence type="ECO:0000256" key="9">
    <source>
        <dbReference type="SAM" id="Phobius"/>
    </source>
</evidence>
<gene>
    <name evidence="10" type="ORF">RJ41_07605</name>
</gene>
<evidence type="ECO:0000313" key="10">
    <source>
        <dbReference type="EMBL" id="KHT54382.1"/>
    </source>
</evidence>
<feature type="transmembrane region" description="Helical" evidence="9">
    <location>
        <begin position="206"/>
        <end position="225"/>
    </location>
</feature>
<organism evidence="10 11">
    <name type="scientific">Alteromonas marina</name>
    <dbReference type="NCBI Taxonomy" id="203795"/>
    <lineage>
        <taxon>Bacteria</taxon>
        <taxon>Pseudomonadati</taxon>
        <taxon>Pseudomonadota</taxon>
        <taxon>Gammaproteobacteria</taxon>
        <taxon>Alteromonadales</taxon>
        <taxon>Alteromonadaceae</taxon>
        <taxon>Alteromonas/Salinimonas group</taxon>
        <taxon>Alteromonas</taxon>
    </lineage>
</organism>
<feature type="transmembrane region" description="Helical" evidence="9">
    <location>
        <begin position="61"/>
        <end position="82"/>
    </location>
</feature>
<dbReference type="Pfam" id="PF03186">
    <property type="entry name" value="CobD_Cbib"/>
    <property type="match status" value="1"/>
</dbReference>
<evidence type="ECO:0000256" key="7">
    <source>
        <dbReference type="ARBA" id="ARBA00022989"/>
    </source>
</evidence>
<evidence type="ECO:0000256" key="8">
    <source>
        <dbReference type="ARBA" id="ARBA00023136"/>
    </source>
</evidence>
<evidence type="ECO:0000256" key="2">
    <source>
        <dbReference type="ARBA" id="ARBA00004953"/>
    </source>
</evidence>
<keyword evidence="7 9" id="KW-1133">Transmembrane helix</keyword>
<sequence>MTEVISDPNYQSLFVLWLAIAIDALWRWPQSTHPLTLMRYLVLQMGRKVVPSSNYGPSQHYISGTLAALVLLAPLIICVAILVYMAQYPVFFEAIILVALLDFGYQRQQYKKVLGSVGRNKKSLAREMVQTITARQCNSLTDIGIAKAAIESLWLKFLYLYCGVIFYFVVVGPIGALIYRLLLLTSWQWHYRTPTMTFFAKPVRNLVYLLNMPPAVIGGLAALLVSHPIKGFRAIKRSPVKDKTSLLLALMGGVLDVKLGGPAIYANKKIRYPRVGGANEVKYSHMLSAKSTINHAMIAISAFASLVMLAIAASS</sequence>
<keyword evidence="5" id="KW-0169">Cobalamin biosynthesis</keyword>
<comment type="pathway">
    <text evidence="2">Cofactor biosynthesis; adenosylcobalamin biosynthesis.</text>
</comment>
<keyword evidence="11" id="KW-1185">Reference proteome</keyword>
<evidence type="ECO:0000256" key="5">
    <source>
        <dbReference type="ARBA" id="ARBA00022573"/>
    </source>
</evidence>
<dbReference type="OrthoDB" id="5586491at2"/>
<name>A0A0B3YIJ7_9ALTE</name>
<dbReference type="UniPathway" id="UPA00148"/>
<evidence type="ECO:0000313" key="11">
    <source>
        <dbReference type="Proteomes" id="UP000031197"/>
    </source>
</evidence>
<dbReference type="Proteomes" id="UP000031197">
    <property type="component" value="Unassembled WGS sequence"/>
</dbReference>
<feature type="transmembrane region" description="Helical" evidence="9">
    <location>
        <begin position="246"/>
        <end position="265"/>
    </location>
</feature>
<keyword evidence="8 9" id="KW-0472">Membrane</keyword>
<dbReference type="EMBL" id="JWLW01000012">
    <property type="protein sequence ID" value="KHT54382.1"/>
    <property type="molecule type" value="Genomic_DNA"/>
</dbReference>
<reference evidence="10 11" key="1">
    <citation type="submission" date="2014-12" db="EMBL/GenBank/DDBJ databases">
        <title>Genome sequencing of Alteromonas marina AD001.</title>
        <authorList>
            <person name="Adrian T.G.S."/>
            <person name="Chan K.G."/>
        </authorList>
    </citation>
    <scope>NUCLEOTIDE SEQUENCE [LARGE SCALE GENOMIC DNA]</scope>
    <source>
        <strain evidence="10 11">AD001</strain>
    </source>
</reference>
<comment type="subcellular location">
    <subcellularLocation>
        <location evidence="1">Cell membrane</location>
        <topology evidence="1">Multi-pass membrane protein</topology>
    </subcellularLocation>
</comment>
<dbReference type="AlphaFoldDB" id="A0A0B3YIJ7"/>
<dbReference type="GO" id="GO:0048472">
    <property type="term" value="F:threonine-phosphate decarboxylase activity"/>
    <property type="evidence" value="ECO:0007669"/>
    <property type="project" value="InterPro"/>
</dbReference>